<protein>
    <recommendedName>
        <fullName evidence="3">Secreted protein</fullName>
    </recommendedName>
</protein>
<proteinExistence type="predicted"/>
<evidence type="ECO:0000256" key="1">
    <source>
        <dbReference type="SAM" id="SignalP"/>
    </source>
</evidence>
<sequence>MTWNFSMGLWQVFPLSLVSFVPQLAPYPASNKVLYCPRELKCMRMVVGCKRSKIKQQKHKVKAYLYVQMSSRYKKSFRNGV</sequence>
<dbReference type="EMBL" id="GBXM01094551">
    <property type="protein sequence ID" value="JAH14026.1"/>
    <property type="molecule type" value="Transcribed_RNA"/>
</dbReference>
<feature type="signal peptide" evidence="1">
    <location>
        <begin position="1"/>
        <end position="20"/>
    </location>
</feature>
<evidence type="ECO:0000313" key="2">
    <source>
        <dbReference type="EMBL" id="JAH14026.1"/>
    </source>
</evidence>
<organism evidence="2">
    <name type="scientific">Anguilla anguilla</name>
    <name type="common">European freshwater eel</name>
    <name type="synonym">Muraena anguilla</name>
    <dbReference type="NCBI Taxonomy" id="7936"/>
    <lineage>
        <taxon>Eukaryota</taxon>
        <taxon>Metazoa</taxon>
        <taxon>Chordata</taxon>
        <taxon>Craniata</taxon>
        <taxon>Vertebrata</taxon>
        <taxon>Euteleostomi</taxon>
        <taxon>Actinopterygii</taxon>
        <taxon>Neopterygii</taxon>
        <taxon>Teleostei</taxon>
        <taxon>Anguilliformes</taxon>
        <taxon>Anguillidae</taxon>
        <taxon>Anguilla</taxon>
    </lineage>
</organism>
<dbReference type="AlphaFoldDB" id="A0A0E9QAW9"/>
<reference evidence="2" key="2">
    <citation type="journal article" date="2015" name="Fish Shellfish Immunol.">
        <title>Early steps in the European eel (Anguilla anguilla)-Vibrio vulnificus interaction in the gills: Role of the RtxA13 toxin.</title>
        <authorList>
            <person name="Callol A."/>
            <person name="Pajuelo D."/>
            <person name="Ebbesson L."/>
            <person name="Teles M."/>
            <person name="MacKenzie S."/>
            <person name="Amaro C."/>
        </authorList>
    </citation>
    <scope>NUCLEOTIDE SEQUENCE</scope>
</reference>
<reference evidence="2" key="1">
    <citation type="submission" date="2014-11" db="EMBL/GenBank/DDBJ databases">
        <authorList>
            <person name="Amaro Gonzalez C."/>
        </authorList>
    </citation>
    <scope>NUCLEOTIDE SEQUENCE</scope>
</reference>
<evidence type="ECO:0008006" key="3">
    <source>
        <dbReference type="Google" id="ProtNLM"/>
    </source>
</evidence>
<accession>A0A0E9QAW9</accession>
<name>A0A0E9QAW9_ANGAN</name>
<feature type="chain" id="PRO_5002431065" description="Secreted protein" evidence="1">
    <location>
        <begin position="21"/>
        <end position="81"/>
    </location>
</feature>
<keyword evidence="1" id="KW-0732">Signal</keyword>